<dbReference type="GO" id="GO:0006208">
    <property type="term" value="P:pyrimidine nucleobase catabolic process"/>
    <property type="evidence" value="ECO:0007669"/>
    <property type="project" value="TreeGrafter"/>
</dbReference>
<sequence length="171" mass="17733">MTKTVHPMPSLDHPDAHAFRDAMAQVASAVHVVTADGPGGRIGLTATAVASVSDSPPTVLVCIARGSRTLAAIEASGAFCINTLPEQLVDLAEIFASRRGVEGEARFDTARWGRLATGAPVLLDAVSAFDCRLIATHDVASHRIVIGEVAGLGGAGRGAGLIYRHRRFSAV</sequence>
<dbReference type="Gene3D" id="2.30.110.10">
    <property type="entry name" value="Electron Transport, Fmn-binding Protein, Chain A"/>
    <property type="match status" value="1"/>
</dbReference>
<gene>
    <name evidence="3" type="ORF">NWE54_12075</name>
</gene>
<evidence type="ECO:0000256" key="1">
    <source>
        <dbReference type="ARBA" id="ARBA00023002"/>
    </source>
</evidence>
<proteinExistence type="predicted"/>
<dbReference type="SUPFAM" id="SSF50475">
    <property type="entry name" value="FMN-binding split barrel"/>
    <property type="match status" value="1"/>
</dbReference>
<dbReference type="InterPro" id="IPR012349">
    <property type="entry name" value="Split_barrel_FMN-bd"/>
</dbReference>
<feature type="domain" description="Flavin reductase like" evidence="2">
    <location>
        <begin position="23"/>
        <end position="170"/>
    </location>
</feature>
<evidence type="ECO:0000259" key="2">
    <source>
        <dbReference type="SMART" id="SM00903"/>
    </source>
</evidence>
<reference evidence="3" key="1">
    <citation type="submission" date="2022-08" db="EMBL/GenBank/DDBJ databases">
        <title>Complete Genome Sequences of 2 Bosea sp. soil isolates.</title>
        <authorList>
            <person name="Alvarez Arevalo M."/>
            <person name="Sterndorff E.B."/>
            <person name="Faurdal D."/>
            <person name="Joergensen T.S."/>
            <person name="Weber T."/>
        </authorList>
    </citation>
    <scope>NUCLEOTIDE SEQUENCE</scope>
    <source>
        <strain evidence="3">NBC_00436</strain>
    </source>
</reference>
<dbReference type="GO" id="GO:0042602">
    <property type="term" value="F:riboflavin reductase (NADPH) activity"/>
    <property type="evidence" value="ECO:0007669"/>
    <property type="project" value="TreeGrafter"/>
</dbReference>
<organism evidence="3">
    <name type="scientific">Bosea sp. NBC_00436</name>
    <dbReference type="NCBI Taxonomy" id="2969620"/>
    <lineage>
        <taxon>Bacteria</taxon>
        <taxon>Pseudomonadati</taxon>
        <taxon>Pseudomonadota</taxon>
        <taxon>Alphaproteobacteria</taxon>
        <taxon>Hyphomicrobiales</taxon>
        <taxon>Boseaceae</taxon>
        <taxon>Bosea</taxon>
    </lineage>
</organism>
<evidence type="ECO:0000313" key="3">
    <source>
        <dbReference type="EMBL" id="UZF89467.1"/>
    </source>
</evidence>
<dbReference type="EMBL" id="CP102774">
    <property type="protein sequence ID" value="UZF89467.1"/>
    <property type="molecule type" value="Genomic_DNA"/>
</dbReference>
<accession>A0A9E8A034</accession>
<protein>
    <submittedName>
        <fullName evidence="3">Flavin reductase family protein</fullName>
    </submittedName>
</protein>
<dbReference type="Pfam" id="PF01613">
    <property type="entry name" value="Flavin_Reduct"/>
    <property type="match status" value="1"/>
</dbReference>
<dbReference type="InterPro" id="IPR002563">
    <property type="entry name" value="Flavin_Rdtase-like_dom"/>
</dbReference>
<dbReference type="GO" id="GO:0010181">
    <property type="term" value="F:FMN binding"/>
    <property type="evidence" value="ECO:0007669"/>
    <property type="project" value="InterPro"/>
</dbReference>
<dbReference type="AlphaFoldDB" id="A0A9E8A034"/>
<dbReference type="PANTHER" id="PTHR30466:SF1">
    <property type="entry name" value="FMN REDUCTASE (NADH) RUTF"/>
    <property type="match status" value="1"/>
</dbReference>
<keyword evidence="1" id="KW-0560">Oxidoreductase</keyword>
<dbReference type="PANTHER" id="PTHR30466">
    <property type="entry name" value="FLAVIN REDUCTASE"/>
    <property type="match status" value="1"/>
</dbReference>
<name>A0A9E8A034_9HYPH</name>
<dbReference type="SMART" id="SM00903">
    <property type="entry name" value="Flavin_Reduct"/>
    <property type="match status" value="1"/>
</dbReference>
<dbReference type="InterPro" id="IPR050268">
    <property type="entry name" value="NADH-dep_flavin_reductase"/>
</dbReference>